<feature type="transmembrane region" description="Helical" evidence="2">
    <location>
        <begin position="6"/>
        <end position="24"/>
    </location>
</feature>
<gene>
    <name evidence="3" type="ORF">GCM10009809_26110</name>
</gene>
<sequence length="76" mass="8368">MQWSSVATVFGAAAVALVMLVVALRGRLWAWIPFVIAAGVAVREVRYLQRARRPADAGFDEDRRGDGRPGTRSRRG</sequence>
<keyword evidence="4" id="KW-1185">Reference proteome</keyword>
<proteinExistence type="predicted"/>
<evidence type="ECO:0000256" key="1">
    <source>
        <dbReference type="SAM" id="MobiDB-lite"/>
    </source>
</evidence>
<protein>
    <submittedName>
        <fullName evidence="3">Uncharacterized protein</fullName>
    </submittedName>
</protein>
<comment type="caution">
    <text evidence="3">The sequence shown here is derived from an EMBL/GenBank/DDBJ whole genome shotgun (WGS) entry which is preliminary data.</text>
</comment>
<name>A0ABN2JJA2_9MICO</name>
<organism evidence="3 4">
    <name type="scientific">Isoptericola hypogeus</name>
    <dbReference type="NCBI Taxonomy" id="300179"/>
    <lineage>
        <taxon>Bacteria</taxon>
        <taxon>Bacillati</taxon>
        <taxon>Actinomycetota</taxon>
        <taxon>Actinomycetes</taxon>
        <taxon>Micrococcales</taxon>
        <taxon>Promicromonosporaceae</taxon>
        <taxon>Isoptericola</taxon>
    </lineage>
</organism>
<reference evidence="3 4" key="1">
    <citation type="journal article" date="2019" name="Int. J. Syst. Evol. Microbiol.">
        <title>The Global Catalogue of Microorganisms (GCM) 10K type strain sequencing project: providing services to taxonomists for standard genome sequencing and annotation.</title>
        <authorList>
            <consortium name="The Broad Institute Genomics Platform"/>
            <consortium name="The Broad Institute Genome Sequencing Center for Infectious Disease"/>
            <person name="Wu L."/>
            <person name="Ma J."/>
        </authorList>
    </citation>
    <scope>NUCLEOTIDE SEQUENCE [LARGE SCALE GENOMIC DNA]</scope>
    <source>
        <strain evidence="3 4">JCM 15589</strain>
    </source>
</reference>
<keyword evidence="2" id="KW-0472">Membrane</keyword>
<accession>A0ABN2JJA2</accession>
<feature type="compositionally biased region" description="Basic and acidic residues" evidence="1">
    <location>
        <begin position="60"/>
        <end position="69"/>
    </location>
</feature>
<feature type="region of interest" description="Disordered" evidence="1">
    <location>
        <begin position="51"/>
        <end position="76"/>
    </location>
</feature>
<keyword evidence="2" id="KW-0812">Transmembrane</keyword>
<keyword evidence="2" id="KW-1133">Transmembrane helix</keyword>
<dbReference type="Proteomes" id="UP001501138">
    <property type="component" value="Unassembled WGS sequence"/>
</dbReference>
<evidence type="ECO:0000313" key="3">
    <source>
        <dbReference type="EMBL" id="GAA1729323.1"/>
    </source>
</evidence>
<dbReference type="EMBL" id="BAAAPM010000005">
    <property type="protein sequence ID" value="GAA1729323.1"/>
    <property type="molecule type" value="Genomic_DNA"/>
</dbReference>
<evidence type="ECO:0000313" key="4">
    <source>
        <dbReference type="Proteomes" id="UP001501138"/>
    </source>
</evidence>
<evidence type="ECO:0000256" key="2">
    <source>
        <dbReference type="SAM" id="Phobius"/>
    </source>
</evidence>